<evidence type="ECO:0000313" key="13">
    <source>
        <dbReference type="EMBL" id="MBF8733983.1"/>
    </source>
</evidence>
<dbReference type="InterPro" id="IPR021130">
    <property type="entry name" value="PRib-ATP_PPHydrolase-like"/>
</dbReference>
<dbReference type="AlphaFoldDB" id="A0A059UYI4"/>
<dbReference type="GO" id="GO:0004636">
    <property type="term" value="F:phosphoribosyl-ATP diphosphatase activity"/>
    <property type="evidence" value="ECO:0007669"/>
    <property type="project" value="UniProtKB-UniRule"/>
</dbReference>
<dbReference type="Pfam" id="PF01503">
    <property type="entry name" value="PRA-PH"/>
    <property type="match status" value="1"/>
</dbReference>
<dbReference type="EMBL" id="CP026115">
    <property type="protein sequence ID" value="QHG67413.1"/>
    <property type="molecule type" value="Genomic_DNA"/>
</dbReference>
<name>A0A059UYI4_PSEPU</name>
<evidence type="ECO:0000256" key="3">
    <source>
        <dbReference type="ARBA" id="ARBA00005204"/>
    </source>
</evidence>
<dbReference type="PANTHER" id="PTHR42945:SF9">
    <property type="entry name" value="HISTIDINE BIOSYNTHESIS BIFUNCTIONAL PROTEIN HISIE"/>
    <property type="match status" value="1"/>
</dbReference>
<evidence type="ECO:0000313" key="14">
    <source>
        <dbReference type="EMBL" id="QHG67413.1"/>
    </source>
</evidence>
<reference evidence="13" key="4">
    <citation type="submission" date="2020-10" db="EMBL/GenBank/DDBJ databases">
        <title>Genome sequences of Pseudomonas isolates.</title>
        <authorList>
            <person name="Wessels L."/>
            <person name="Reich F."/>
            <person name="Hammerl J."/>
        </authorList>
    </citation>
    <scope>NUCLEOTIDE SEQUENCE</scope>
    <source>
        <strain evidence="13">20-MO00640-0</strain>
    </source>
</reference>
<keyword evidence="9 10" id="KW-0368">Histidine biosynthesis</keyword>
<keyword evidence="5 10" id="KW-0028">Amino-acid biosynthesis</keyword>
<evidence type="ECO:0000256" key="10">
    <source>
        <dbReference type="HAMAP-Rule" id="MF_01020"/>
    </source>
</evidence>
<comment type="subcellular location">
    <subcellularLocation>
        <location evidence="2 10">Cytoplasm</location>
    </subcellularLocation>
</comment>
<dbReference type="KEGG" id="ppud:DW66_5249"/>
<keyword evidence="4 10" id="KW-0963">Cytoplasm</keyword>
<dbReference type="SUPFAM" id="SSF101386">
    <property type="entry name" value="all-alpha NTP pyrophosphatases"/>
    <property type="match status" value="1"/>
</dbReference>
<evidence type="ECO:0000256" key="2">
    <source>
        <dbReference type="ARBA" id="ARBA00004496"/>
    </source>
</evidence>
<comment type="catalytic activity">
    <reaction evidence="1 10">
        <text>1-(5-phospho-beta-D-ribosyl)-ATP + H2O = 1-(5-phospho-beta-D-ribosyl)-5'-AMP + diphosphate + H(+)</text>
        <dbReference type="Rhea" id="RHEA:22828"/>
        <dbReference type="ChEBI" id="CHEBI:15377"/>
        <dbReference type="ChEBI" id="CHEBI:15378"/>
        <dbReference type="ChEBI" id="CHEBI:33019"/>
        <dbReference type="ChEBI" id="CHEBI:59457"/>
        <dbReference type="ChEBI" id="CHEBI:73183"/>
        <dbReference type="EC" id="3.6.1.31"/>
    </reaction>
</comment>
<dbReference type="Proteomes" id="UP000639504">
    <property type="component" value="Unassembled WGS sequence"/>
</dbReference>
<reference evidence="12 17" key="2">
    <citation type="submission" date="2020-01" db="EMBL/GenBank/DDBJ databases">
        <title>Complete Genome Sequence of Pseudomonas putida Strain TS312, Harboring the HdtS type N-acyl-homoserine Lactone Synthase, Isolated from a Paper Mill.</title>
        <authorList>
            <person name="Hosoe A."/>
            <person name="Suenaga T."/>
            <person name="Sugi T."/>
            <person name="Izumi T."/>
            <person name="Nagai N."/>
            <person name="Terada A."/>
        </authorList>
    </citation>
    <scope>NUCLEOTIDE SEQUENCE [LARGE SCALE GENOMIC DNA]</scope>
    <source>
        <strain evidence="12 17">TS312</strain>
    </source>
</reference>
<dbReference type="RefSeq" id="WP_013974545.1">
    <property type="nucleotide sequence ID" value="NZ_AP022324.1"/>
</dbReference>
<dbReference type="NCBIfam" id="NF001611">
    <property type="entry name" value="PRK00400.1-3"/>
    <property type="match status" value="1"/>
</dbReference>
<organism evidence="11 15">
    <name type="scientific">Pseudomonas putida</name>
    <name type="common">Arthrobacter siderocapsulatus</name>
    <dbReference type="NCBI Taxonomy" id="303"/>
    <lineage>
        <taxon>Bacteria</taxon>
        <taxon>Pseudomonadati</taxon>
        <taxon>Pseudomonadota</taxon>
        <taxon>Gammaproteobacteria</taxon>
        <taxon>Pseudomonadales</taxon>
        <taxon>Pseudomonadaceae</taxon>
        <taxon>Pseudomonas</taxon>
    </lineage>
</organism>
<evidence type="ECO:0000313" key="16">
    <source>
        <dbReference type="Proteomes" id="UP000464480"/>
    </source>
</evidence>
<dbReference type="GeneID" id="97170376"/>
<evidence type="ECO:0000256" key="8">
    <source>
        <dbReference type="ARBA" id="ARBA00022840"/>
    </source>
</evidence>
<comment type="pathway">
    <text evidence="3 10">Amino-acid biosynthesis; L-histidine biosynthesis; L-histidine from 5-phospho-alpha-D-ribose 1-diphosphate: step 2/9.</text>
</comment>
<gene>
    <name evidence="10 12" type="primary">hisE</name>
    <name evidence="11" type="ORF">BL240_26230</name>
    <name evidence="14" type="ORF">C2H86_24600</name>
    <name evidence="13" type="ORF">IR015_01020</name>
    <name evidence="12" type="ORF">PPTS312_01170</name>
</gene>
<evidence type="ECO:0000256" key="7">
    <source>
        <dbReference type="ARBA" id="ARBA00022801"/>
    </source>
</evidence>
<dbReference type="EMBL" id="AP022324">
    <property type="protein sequence ID" value="BBU42202.1"/>
    <property type="molecule type" value="Genomic_DNA"/>
</dbReference>
<evidence type="ECO:0000256" key="9">
    <source>
        <dbReference type="ARBA" id="ARBA00023102"/>
    </source>
</evidence>
<evidence type="ECO:0000256" key="6">
    <source>
        <dbReference type="ARBA" id="ARBA00022741"/>
    </source>
</evidence>
<evidence type="ECO:0000256" key="5">
    <source>
        <dbReference type="ARBA" id="ARBA00022605"/>
    </source>
</evidence>
<evidence type="ECO:0000313" key="11">
    <source>
        <dbReference type="EMBL" id="APO84751.1"/>
    </source>
</evidence>
<keyword evidence="7 10" id="KW-0378">Hydrolase</keyword>
<keyword evidence="8 10" id="KW-0067">ATP-binding</keyword>
<dbReference type="InterPro" id="IPR008179">
    <property type="entry name" value="HisE"/>
</dbReference>
<accession>A0A059UYI4</accession>
<proteinExistence type="inferred from homology"/>
<evidence type="ECO:0000313" key="15">
    <source>
        <dbReference type="Proteomes" id="UP000185146"/>
    </source>
</evidence>
<protein>
    <recommendedName>
        <fullName evidence="10">Phosphoribosyl-ATP pyrophosphatase</fullName>
        <shortName evidence="10">PRA-PH</shortName>
        <ecNumber evidence="10">3.6.1.31</ecNumber>
    </recommendedName>
</protein>
<evidence type="ECO:0000256" key="4">
    <source>
        <dbReference type="ARBA" id="ARBA00022490"/>
    </source>
</evidence>
<comment type="similarity">
    <text evidence="10">Belongs to the PRA-PH family.</text>
</comment>
<reference evidence="11 15" key="1">
    <citation type="submission" date="2016-12" db="EMBL/GenBank/DDBJ databases">
        <title>Draft Genome Sequence of Mercury Resistant Pseudomonas DRA525.</title>
        <authorList>
            <person name="Drace K.M."/>
        </authorList>
    </citation>
    <scope>NUCLEOTIDE SEQUENCE [LARGE SCALE GENOMIC DNA]</scope>
    <source>
        <strain evidence="11 15">DRA525</strain>
    </source>
</reference>
<dbReference type="Gene3D" id="1.10.287.1080">
    <property type="entry name" value="MazG-like"/>
    <property type="match status" value="1"/>
</dbReference>
<dbReference type="EMBL" id="CP018743">
    <property type="protein sequence ID" value="APO84751.1"/>
    <property type="molecule type" value="Genomic_DNA"/>
</dbReference>
<dbReference type="UniPathway" id="UPA00031">
    <property type="reaction ID" value="UER00007"/>
</dbReference>
<dbReference type="HAMAP" id="MF_01020">
    <property type="entry name" value="HisE"/>
    <property type="match status" value="1"/>
</dbReference>
<dbReference type="GO" id="GO:0005737">
    <property type="term" value="C:cytoplasm"/>
    <property type="evidence" value="ECO:0007669"/>
    <property type="project" value="UniProtKB-SubCell"/>
</dbReference>
<dbReference type="EMBL" id="JADLKB010000001">
    <property type="protein sequence ID" value="MBF8733983.1"/>
    <property type="molecule type" value="Genomic_DNA"/>
</dbReference>
<sequence>MSDTLNRLAEVLEERKQAAPDSSYVASLYHKGLNKILEKLGEESVETIIAAKDAAVSKDYSDVIYETADLWFHSLVMLSALGQHPQAVLDELERRFGLSGHDEKAARQPSA</sequence>
<dbReference type="CDD" id="cd11534">
    <property type="entry name" value="NTP-PPase_HisIE_like"/>
    <property type="match status" value="1"/>
</dbReference>
<accession>A0A1L5PX83</accession>
<evidence type="ECO:0000313" key="17">
    <source>
        <dbReference type="Proteomes" id="UP000464661"/>
    </source>
</evidence>
<dbReference type="GO" id="GO:0005524">
    <property type="term" value="F:ATP binding"/>
    <property type="evidence" value="ECO:0007669"/>
    <property type="project" value="UniProtKB-KW"/>
</dbReference>
<reference evidence="14 16" key="3">
    <citation type="submission" date="2020-02" db="EMBL/GenBank/DDBJ databases">
        <title>Pseudomonas Putida W5 Complete Genome Assembly.</title>
        <authorList>
            <person name="Yuan Z.-C."/>
            <person name="Shaw G.A."/>
            <person name="Cusano A.D."/>
            <person name="Caddey B.J."/>
            <person name="Weselowski B.J."/>
        </authorList>
    </citation>
    <scope>NUCLEOTIDE SEQUENCE [LARGE SCALE GENOMIC DNA]</scope>
    <source>
        <strain evidence="14 16">W5</strain>
    </source>
</reference>
<keyword evidence="6 10" id="KW-0547">Nucleotide-binding</keyword>
<dbReference type="Proteomes" id="UP000464661">
    <property type="component" value="Chromosome"/>
</dbReference>
<dbReference type="NCBIfam" id="TIGR03188">
    <property type="entry name" value="histidine_hisI"/>
    <property type="match status" value="1"/>
</dbReference>
<dbReference type="EC" id="3.6.1.31" evidence="10"/>
<evidence type="ECO:0000256" key="1">
    <source>
        <dbReference type="ARBA" id="ARBA00001460"/>
    </source>
</evidence>
<dbReference type="GO" id="GO:0000105">
    <property type="term" value="P:L-histidine biosynthetic process"/>
    <property type="evidence" value="ECO:0007669"/>
    <property type="project" value="UniProtKB-UniRule"/>
</dbReference>
<dbReference type="Proteomes" id="UP000185146">
    <property type="component" value="Chromosome"/>
</dbReference>
<dbReference type="Proteomes" id="UP000464480">
    <property type="component" value="Chromosome"/>
</dbReference>
<dbReference type="PANTHER" id="PTHR42945">
    <property type="entry name" value="HISTIDINE BIOSYNTHESIS BIFUNCTIONAL PROTEIN"/>
    <property type="match status" value="1"/>
</dbReference>
<evidence type="ECO:0000313" key="12">
    <source>
        <dbReference type="EMBL" id="BBU42202.1"/>
    </source>
</evidence>
<dbReference type="OrthoDB" id="9814738at2"/>